<dbReference type="OrthoDB" id="337830at2"/>
<evidence type="ECO:0000256" key="3">
    <source>
        <dbReference type="PIRSR" id="PIRSR601613-1"/>
    </source>
</evidence>
<dbReference type="PROSITE" id="PS51318">
    <property type="entry name" value="TAT"/>
    <property type="match status" value="1"/>
</dbReference>
<dbReference type="Pfam" id="PF01593">
    <property type="entry name" value="Amino_oxidase"/>
    <property type="match status" value="1"/>
</dbReference>
<feature type="binding site" evidence="3">
    <location>
        <position position="245"/>
    </location>
    <ligand>
        <name>FAD</name>
        <dbReference type="ChEBI" id="CHEBI:57692"/>
    </ligand>
</feature>
<sequence length="308" mass="32750">MKYETLTAVAPISRREFLATAVGGAALVAGCAAPDHHAGKPAPPDNDSVLIVGAGIAGLAAARSLADAGRPVRLIEARNRIGGRVNTNRDWNAPLELGASWIHGTTDNPLNELAEKVRAQRVPTAYYESAKLAIDPRLPRVNYDNKAWRQFVADANAEVDGGTLAAAVEAAASREELTITERAELAFYINSEIEEEYAADADQLSANTFDQGNFTGGPQVVITNGYDAIPRLLADGLQIELNTTVTAVVRRDTSVTVRAGDRSFEGRAAIVTVPLGVLKSGAITFDPPLPDGQLRAVNALARIFRETL</sequence>
<accession>A0A1E3RYZ2</accession>
<dbReference type="InterPro" id="IPR036188">
    <property type="entry name" value="FAD/NAD-bd_sf"/>
</dbReference>
<keyword evidence="6" id="KW-1185">Reference proteome</keyword>
<protein>
    <recommendedName>
        <fullName evidence="4">Amine oxidase domain-containing protein</fullName>
    </recommendedName>
</protein>
<organism evidence="5 6">
    <name type="scientific">Mycobacterium intermedium</name>
    <dbReference type="NCBI Taxonomy" id="28445"/>
    <lineage>
        <taxon>Bacteria</taxon>
        <taxon>Bacillati</taxon>
        <taxon>Actinomycetota</taxon>
        <taxon>Actinomycetes</taxon>
        <taxon>Mycobacteriales</taxon>
        <taxon>Mycobacteriaceae</taxon>
        <taxon>Mycobacterium</taxon>
        <taxon>Mycobacterium simiae complex</taxon>
    </lineage>
</organism>
<dbReference type="EMBL" id="MVHT01000123">
    <property type="protein sequence ID" value="ORA94789.1"/>
    <property type="molecule type" value="Genomic_DNA"/>
</dbReference>
<proteinExistence type="predicted"/>
<comment type="cofactor">
    <cofactor evidence="1">
        <name>FAD</name>
        <dbReference type="ChEBI" id="CHEBI:57692"/>
    </cofactor>
</comment>
<dbReference type="AlphaFoldDB" id="A0A1E3RYZ2"/>
<dbReference type="PROSITE" id="PS51257">
    <property type="entry name" value="PROKAR_LIPOPROTEIN"/>
    <property type="match status" value="1"/>
</dbReference>
<keyword evidence="2" id="KW-0560">Oxidoreductase</keyword>
<comment type="caution">
    <text evidence="5">The sequence shown here is derived from an EMBL/GenBank/DDBJ whole genome shotgun (WGS) entry which is preliminary data.</text>
</comment>
<evidence type="ECO:0000259" key="4">
    <source>
        <dbReference type="Pfam" id="PF01593"/>
    </source>
</evidence>
<dbReference type="InterPro" id="IPR006311">
    <property type="entry name" value="TAT_signal"/>
</dbReference>
<feature type="binding site" evidence="3">
    <location>
        <begin position="76"/>
        <end position="77"/>
    </location>
    <ligand>
        <name>FAD</name>
        <dbReference type="ChEBI" id="CHEBI:57692"/>
    </ligand>
</feature>
<evidence type="ECO:0000313" key="6">
    <source>
        <dbReference type="Proteomes" id="UP000192739"/>
    </source>
</evidence>
<dbReference type="InterPro" id="IPR002937">
    <property type="entry name" value="Amino_oxidase"/>
</dbReference>
<reference evidence="5 6" key="1">
    <citation type="submission" date="2017-02" db="EMBL/GenBank/DDBJ databases">
        <title>The new phylogeny of genus Mycobacterium.</title>
        <authorList>
            <person name="Tortoli E."/>
            <person name="Trovato A."/>
            <person name="Cirillo D.M."/>
        </authorList>
    </citation>
    <scope>NUCLEOTIDE SEQUENCE [LARGE SCALE GENOMIC DNA]</scope>
    <source>
        <strain evidence="5 6">DSM 44049</strain>
    </source>
</reference>
<evidence type="ECO:0000313" key="5">
    <source>
        <dbReference type="EMBL" id="ORA94789.1"/>
    </source>
</evidence>
<dbReference type="InterPro" id="IPR001613">
    <property type="entry name" value="Flavin_amine_oxidase"/>
</dbReference>
<name>A0A1E3RYZ2_MYCIE</name>
<evidence type="ECO:0000256" key="1">
    <source>
        <dbReference type="ARBA" id="ARBA00001974"/>
    </source>
</evidence>
<dbReference type="STRING" id="28445.BHQ20_29340"/>
<dbReference type="Gene3D" id="3.50.50.60">
    <property type="entry name" value="FAD/NAD(P)-binding domain"/>
    <property type="match status" value="1"/>
</dbReference>
<dbReference type="PANTHER" id="PTHR10742">
    <property type="entry name" value="FLAVIN MONOAMINE OXIDASE"/>
    <property type="match status" value="1"/>
</dbReference>
<gene>
    <name evidence="5" type="ORF">BST27_27635</name>
</gene>
<evidence type="ECO:0000256" key="2">
    <source>
        <dbReference type="ARBA" id="ARBA00023002"/>
    </source>
</evidence>
<dbReference type="PANTHER" id="PTHR10742:SF410">
    <property type="entry name" value="LYSINE-SPECIFIC HISTONE DEMETHYLASE 2"/>
    <property type="match status" value="1"/>
</dbReference>
<dbReference type="SUPFAM" id="SSF51905">
    <property type="entry name" value="FAD/NAD(P)-binding domain"/>
    <property type="match status" value="1"/>
</dbReference>
<dbReference type="Proteomes" id="UP000192739">
    <property type="component" value="Unassembled WGS sequence"/>
</dbReference>
<dbReference type="PRINTS" id="PR00757">
    <property type="entry name" value="AMINEOXDASEF"/>
</dbReference>
<dbReference type="InterPro" id="IPR050281">
    <property type="entry name" value="Flavin_monoamine_oxidase"/>
</dbReference>
<dbReference type="GO" id="GO:0016491">
    <property type="term" value="F:oxidoreductase activity"/>
    <property type="evidence" value="ECO:0007669"/>
    <property type="project" value="UniProtKB-KW"/>
</dbReference>
<feature type="domain" description="Amine oxidase" evidence="4">
    <location>
        <begin position="56"/>
        <end position="299"/>
    </location>
</feature>